<dbReference type="PROSITE" id="PS00608">
    <property type="entry name" value="GLYCOSYL_HYDROL_F2_2"/>
    <property type="match status" value="1"/>
</dbReference>
<dbReference type="InterPro" id="IPR023232">
    <property type="entry name" value="Glyco_hydro_2_AS"/>
</dbReference>
<dbReference type="SUPFAM" id="SSF51445">
    <property type="entry name" value="(Trans)glycosidases"/>
    <property type="match status" value="1"/>
</dbReference>
<dbReference type="InterPro" id="IPR023230">
    <property type="entry name" value="Glyco_hydro_2_CS"/>
</dbReference>
<evidence type="ECO:0000313" key="4">
    <source>
        <dbReference type="EMBL" id="MCU0105492.1"/>
    </source>
</evidence>
<keyword evidence="5" id="KW-1185">Reference proteome</keyword>
<sequence>MNIKIFPPFGGVVDYLGYVGIYREVSLIELDPIHIQDVFVYNQEEMLKIQIELSQVSDIELELVNPKNEIVWTQKEQSSSKFQIEKTLDYILWWDIEHPNLYRLMVKTKTDTLSIKFGFRTIEFKDDGFYLNHRKIALRGLNRHQSFPYVGYAMPKSIQRLDADILKYELSLNIVRSSHYPPSKHFIERCDEIGLLLFEELPGWQHIGGEAFIQNGLKAIEEMILRDRNHPSIILWGVRINESGDHKSFYEASNKLAHQLDPSRPTGGVRNFSNSEFFEDVYTYNDFSHTGLNPGVTSKHKVTKAKPYLVTEHNGHMFPTKKFDPESKRVEHALRHLNVLQGAVNPKALMAGAIGWCMSDYNTHKEFGSGDKICYHGVLDMDRLFKTAGYAYQSQGSHKPVMHIASTMQNGEYAGGYLDKVVIFTNMDYIKLYRNDTYIDTYYPNVNMYPHLPHPPVFITDFIGQTLKEKEHMREKDAEATKRILRKIQKDGNHLPLRDQLRMLFLLKKYKMKLSDGVRLFYEYTSGWGSKETIYTFVGYQNDQIVLTDTITSTKTPIYRLKGNDTLMIEETYDVLKLVFEKTDTEGHVLAYAMDGFTVSVSGDIELISPEIDHLHGGSKAIYIRSKQKGEGTLTLTHPDITLVKTIKILKNKLSVYKILPKKDNAL</sequence>
<dbReference type="InterPro" id="IPR006102">
    <property type="entry name" value="Ig-like_GH2"/>
</dbReference>
<dbReference type="PROSITE" id="PS00719">
    <property type="entry name" value="GLYCOSYL_HYDROL_F2_1"/>
    <property type="match status" value="1"/>
</dbReference>
<feature type="domain" description="Glycoside hydrolase family 2 immunoglobulin-like beta-sandwich" evidence="2">
    <location>
        <begin position="34"/>
        <end position="120"/>
    </location>
</feature>
<comment type="caution">
    <text evidence="4">The sequence shown here is derived from an EMBL/GenBank/DDBJ whole genome shotgun (WGS) entry which is preliminary data.</text>
</comment>
<reference evidence="5" key="1">
    <citation type="submission" date="2023-07" db="EMBL/GenBank/DDBJ databases">
        <title>Novel Mycoplasma species identified in domestic and wild animals.</title>
        <authorList>
            <person name="Volokhov D.V."/>
            <person name="Furtak V.A."/>
            <person name="Zagorodnyaya T.A."/>
        </authorList>
    </citation>
    <scope>NUCLEOTIDE SEQUENCE [LARGE SCALE GENOMIC DNA]</scope>
    <source>
        <strain evidence="5">92-19</strain>
    </source>
</reference>
<dbReference type="PRINTS" id="PR00132">
    <property type="entry name" value="GLHYDRLASE2"/>
</dbReference>
<dbReference type="Gene3D" id="2.60.40.10">
    <property type="entry name" value="Immunoglobulins"/>
    <property type="match status" value="1"/>
</dbReference>
<dbReference type="InterPro" id="IPR051913">
    <property type="entry name" value="GH2_Domain-Containing"/>
</dbReference>
<proteinExistence type="inferred from homology"/>
<evidence type="ECO:0008006" key="6">
    <source>
        <dbReference type="Google" id="ProtNLM"/>
    </source>
</evidence>
<dbReference type="RefSeq" id="WP_262096805.1">
    <property type="nucleotide sequence ID" value="NZ_JAOEGN010000015.1"/>
</dbReference>
<evidence type="ECO:0000259" key="3">
    <source>
        <dbReference type="Pfam" id="PF02836"/>
    </source>
</evidence>
<protein>
    <recommendedName>
        <fullName evidence="6">Beta-galactosidase</fullName>
    </recommendedName>
</protein>
<feature type="domain" description="Glycoside hydrolase family 2 catalytic" evidence="3">
    <location>
        <begin position="122"/>
        <end position="320"/>
    </location>
</feature>
<dbReference type="Gene3D" id="3.20.20.80">
    <property type="entry name" value="Glycosidases"/>
    <property type="match status" value="1"/>
</dbReference>
<dbReference type="InterPro" id="IPR006103">
    <property type="entry name" value="Glyco_hydro_2_cat"/>
</dbReference>
<accession>A0ABT2PX40</accession>
<dbReference type="Pfam" id="PF00703">
    <property type="entry name" value="Glyco_hydro_2"/>
    <property type="match status" value="1"/>
</dbReference>
<gene>
    <name evidence="4" type="ORF">N7603_07455</name>
</gene>
<dbReference type="PANTHER" id="PTHR42732:SF1">
    <property type="entry name" value="BETA-MANNOSIDASE"/>
    <property type="match status" value="1"/>
</dbReference>
<dbReference type="InterPro" id="IPR036156">
    <property type="entry name" value="Beta-gal/glucu_dom_sf"/>
</dbReference>
<organism evidence="4 5">
    <name type="scientific">Paracholeplasma vituli</name>
    <dbReference type="NCBI Taxonomy" id="69473"/>
    <lineage>
        <taxon>Bacteria</taxon>
        <taxon>Bacillati</taxon>
        <taxon>Mycoplasmatota</taxon>
        <taxon>Mollicutes</taxon>
        <taxon>Acholeplasmatales</taxon>
        <taxon>Acholeplasmataceae</taxon>
        <taxon>Paracholeplasma</taxon>
    </lineage>
</organism>
<dbReference type="EMBL" id="JAOEGN010000015">
    <property type="protein sequence ID" value="MCU0105492.1"/>
    <property type="molecule type" value="Genomic_DNA"/>
</dbReference>
<dbReference type="SUPFAM" id="SSF49303">
    <property type="entry name" value="beta-Galactosidase/glucuronidase domain"/>
    <property type="match status" value="1"/>
</dbReference>
<evidence type="ECO:0000259" key="2">
    <source>
        <dbReference type="Pfam" id="PF00703"/>
    </source>
</evidence>
<dbReference type="Pfam" id="PF02836">
    <property type="entry name" value="Glyco_hydro_2_C"/>
    <property type="match status" value="1"/>
</dbReference>
<dbReference type="InterPro" id="IPR013783">
    <property type="entry name" value="Ig-like_fold"/>
</dbReference>
<dbReference type="PANTHER" id="PTHR42732">
    <property type="entry name" value="BETA-GALACTOSIDASE"/>
    <property type="match status" value="1"/>
</dbReference>
<dbReference type="InterPro" id="IPR006101">
    <property type="entry name" value="Glyco_hydro_2"/>
</dbReference>
<name>A0ABT2PX40_9MOLU</name>
<evidence type="ECO:0000256" key="1">
    <source>
        <dbReference type="ARBA" id="ARBA00007401"/>
    </source>
</evidence>
<dbReference type="Proteomes" id="UP001209076">
    <property type="component" value="Unassembled WGS sequence"/>
</dbReference>
<evidence type="ECO:0000313" key="5">
    <source>
        <dbReference type="Proteomes" id="UP001209076"/>
    </source>
</evidence>
<comment type="similarity">
    <text evidence="1">Belongs to the glycosyl hydrolase 2 family.</text>
</comment>
<dbReference type="InterPro" id="IPR017853">
    <property type="entry name" value="GH"/>
</dbReference>